<sequence>MKLNHSLRNLIIKKDLRVNWCLIIDIPSLGFIDPFSNGTNGKLCLTIQDNEPPKGVPVASFMFTSPFDVMFKSETRFNRSEVIMCHNSNLLRNLLFPK</sequence>
<accession>A0A915ZBA2</accession>
<dbReference type="AlphaFoldDB" id="A0A915ZBA2"/>
<name>A0A915ZBA2_9GLOM</name>
<gene>
    <name evidence="1" type="ORF">CHRIB12_LOCUS12182</name>
</gene>
<proteinExistence type="predicted"/>
<dbReference type="EMBL" id="CAGKOT010000026">
    <property type="protein sequence ID" value="CAB5369422.1"/>
    <property type="molecule type" value="Genomic_DNA"/>
</dbReference>
<evidence type="ECO:0000313" key="2">
    <source>
        <dbReference type="Proteomes" id="UP000684084"/>
    </source>
</evidence>
<comment type="caution">
    <text evidence="1">The sequence shown here is derived from an EMBL/GenBank/DDBJ whole genome shotgun (WGS) entry which is preliminary data.</text>
</comment>
<protein>
    <submittedName>
        <fullName evidence="1">Uncharacterized protein</fullName>
    </submittedName>
</protein>
<organism evidence="1 2">
    <name type="scientific">Rhizophagus irregularis</name>
    <dbReference type="NCBI Taxonomy" id="588596"/>
    <lineage>
        <taxon>Eukaryota</taxon>
        <taxon>Fungi</taxon>
        <taxon>Fungi incertae sedis</taxon>
        <taxon>Mucoromycota</taxon>
        <taxon>Glomeromycotina</taxon>
        <taxon>Glomeromycetes</taxon>
        <taxon>Glomerales</taxon>
        <taxon>Glomeraceae</taxon>
        <taxon>Rhizophagus</taxon>
    </lineage>
</organism>
<reference evidence="1" key="1">
    <citation type="submission" date="2020-05" db="EMBL/GenBank/DDBJ databases">
        <authorList>
            <person name="Rincon C."/>
            <person name="Sanders R I."/>
            <person name="Robbins C."/>
            <person name="Chaturvedi A."/>
        </authorList>
    </citation>
    <scope>NUCLEOTIDE SEQUENCE</scope>
    <source>
        <strain evidence="1">CHB12</strain>
    </source>
</reference>
<evidence type="ECO:0000313" key="1">
    <source>
        <dbReference type="EMBL" id="CAB5369422.1"/>
    </source>
</evidence>
<dbReference type="Proteomes" id="UP000684084">
    <property type="component" value="Unassembled WGS sequence"/>
</dbReference>
<dbReference type="OrthoDB" id="10269466at2759"/>